<name>A0AAW1NUN1_9CHLO</name>
<comment type="caution">
    <text evidence="4">The sequence shown here is derived from an EMBL/GenBank/DDBJ whole genome shotgun (WGS) entry which is preliminary data.</text>
</comment>
<feature type="compositionally biased region" description="Basic and acidic residues" evidence="1">
    <location>
        <begin position="158"/>
        <end position="183"/>
    </location>
</feature>
<evidence type="ECO:0000256" key="1">
    <source>
        <dbReference type="SAM" id="MobiDB-lite"/>
    </source>
</evidence>
<evidence type="ECO:0000256" key="2">
    <source>
        <dbReference type="SAM" id="Phobius"/>
    </source>
</evidence>
<sequence>MRLGAVCPAWLRLALLLVLSWKVHASTQDLGGAQRLLLAEAEIQNEGAPQPAQAGGSESPFEPQISRHSATALGSSPLELQALSSQNASGTISNTAQAPSPNAALPSNTAAGQSHAHSSIQEEVQEAGLPQVELPKGLSEDFKRKEAAAAAAAGADSSFHDTEHPSKEDVMSAEAVQEHEKGYGAKLPPSVVELKDEADAAAAATNSAQQQQQLITPDRDVQYETPHEANVVPGAVFHEEDRGGRVKAMAQSMGSAMRSATGASVVSSVAVVGAIGVLVGVSVYYLRYMRGSALPLPSIIEVGKSIRASRYSRLRKQPDANWEGDWDNDNWDDPGTGRIGDHKHGPRWDEDF</sequence>
<dbReference type="EMBL" id="JALJOQ010000102">
    <property type="protein sequence ID" value="KAK9798118.1"/>
    <property type="molecule type" value="Genomic_DNA"/>
</dbReference>
<feature type="compositionally biased region" description="Basic and acidic residues" evidence="1">
    <location>
        <begin position="339"/>
        <end position="352"/>
    </location>
</feature>
<feature type="region of interest" description="Disordered" evidence="1">
    <location>
        <begin position="85"/>
        <end position="122"/>
    </location>
</feature>
<evidence type="ECO:0000256" key="3">
    <source>
        <dbReference type="SAM" id="SignalP"/>
    </source>
</evidence>
<accession>A0AAW1NUN1</accession>
<dbReference type="Proteomes" id="UP001465755">
    <property type="component" value="Unassembled WGS sequence"/>
</dbReference>
<organism evidence="4 5">
    <name type="scientific">Symbiochloris irregularis</name>
    <dbReference type="NCBI Taxonomy" id="706552"/>
    <lineage>
        <taxon>Eukaryota</taxon>
        <taxon>Viridiplantae</taxon>
        <taxon>Chlorophyta</taxon>
        <taxon>core chlorophytes</taxon>
        <taxon>Trebouxiophyceae</taxon>
        <taxon>Trebouxiales</taxon>
        <taxon>Trebouxiaceae</taxon>
        <taxon>Symbiochloris</taxon>
    </lineage>
</organism>
<keyword evidence="3" id="KW-0732">Signal</keyword>
<feature type="region of interest" description="Disordered" evidence="1">
    <location>
        <begin position="322"/>
        <end position="352"/>
    </location>
</feature>
<gene>
    <name evidence="4" type="ORF">WJX73_000839</name>
</gene>
<keyword evidence="2" id="KW-0812">Transmembrane</keyword>
<feature type="compositionally biased region" description="Acidic residues" evidence="1">
    <location>
        <begin position="322"/>
        <end position="332"/>
    </location>
</feature>
<reference evidence="4 5" key="1">
    <citation type="journal article" date="2024" name="Nat. Commun.">
        <title>Phylogenomics reveals the evolutionary origins of lichenization in chlorophyte algae.</title>
        <authorList>
            <person name="Puginier C."/>
            <person name="Libourel C."/>
            <person name="Otte J."/>
            <person name="Skaloud P."/>
            <person name="Haon M."/>
            <person name="Grisel S."/>
            <person name="Petersen M."/>
            <person name="Berrin J.G."/>
            <person name="Delaux P.M."/>
            <person name="Dal Grande F."/>
            <person name="Keller J."/>
        </authorList>
    </citation>
    <scope>NUCLEOTIDE SEQUENCE [LARGE SCALE GENOMIC DNA]</scope>
    <source>
        <strain evidence="4 5">SAG 2036</strain>
    </source>
</reference>
<feature type="signal peptide" evidence="3">
    <location>
        <begin position="1"/>
        <end position="25"/>
    </location>
</feature>
<protein>
    <submittedName>
        <fullName evidence="4">Uncharacterized protein</fullName>
    </submittedName>
</protein>
<evidence type="ECO:0000313" key="5">
    <source>
        <dbReference type="Proteomes" id="UP001465755"/>
    </source>
</evidence>
<proteinExistence type="predicted"/>
<feature type="region of interest" description="Disordered" evidence="1">
    <location>
        <begin position="46"/>
        <end position="66"/>
    </location>
</feature>
<keyword evidence="2" id="KW-1133">Transmembrane helix</keyword>
<evidence type="ECO:0000313" key="4">
    <source>
        <dbReference type="EMBL" id="KAK9798118.1"/>
    </source>
</evidence>
<dbReference type="AlphaFoldDB" id="A0AAW1NUN1"/>
<keyword evidence="2" id="KW-0472">Membrane</keyword>
<feature type="transmembrane region" description="Helical" evidence="2">
    <location>
        <begin position="265"/>
        <end position="286"/>
    </location>
</feature>
<feature type="chain" id="PRO_5043721591" evidence="3">
    <location>
        <begin position="26"/>
        <end position="352"/>
    </location>
</feature>
<feature type="region of interest" description="Disordered" evidence="1">
    <location>
        <begin position="153"/>
        <end position="186"/>
    </location>
</feature>
<keyword evidence="5" id="KW-1185">Reference proteome</keyword>